<keyword evidence="1" id="KW-0418">Kinase</keyword>
<dbReference type="GO" id="GO:0004674">
    <property type="term" value="F:protein serine/threonine kinase activity"/>
    <property type="evidence" value="ECO:0007669"/>
    <property type="project" value="UniProtKB-KW"/>
</dbReference>
<name>A0A0H3D8Q3_AMYMU</name>
<evidence type="ECO:0000313" key="3">
    <source>
        <dbReference type="EMBL" id="ADJ45919.1"/>
    </source>
</evidence>
<dbReference type="CDD" id="cd16936">
    <property type="entry name" value="HATPase_RsbW-like"/>
    <property type="match status" value="1"/>
</dbReference>
<dbReference type="Gene3D" id="3.30.565.10">
    <property type="entry name" value="Histidine kinase-like ATPase, C-terminal domain"/>
    <property type="match status" value="1"/>
</dbReference>
<reference evidence="3 4" key="1">
    <citation type="journal article" date="2010" name="Cell Res.">
        <title>Complete genome sequence of the rifamycin SV-producing Amycolatopsis mediterranei U32 revealed its genetic characteristics in phylogeny and metabolism.</title>
        <authorList>
            <person name="Zhao W."/>
            <person name="Zhong Y."/>
            <person name="Yuan H."/>
            <person name="Wang J."/>
            <person name="Zheng H."/>
            <person name="Wang Y."/>
            <person name="Cen X."/>
            <person name="Xu F."/>
            <person name="Bai J."/>
            <person name="Han X."/>
            <person name="Lu G."/>
            <person name="Zhu Y."/>
            <person name="Shao Z."/>
            <person name="Yan H."/>
            <person name="Li C."/>
            <person name="Peng N."/>
            <person name="Zhang Z."/>
            <person name="Zhang Y."/>
            <person name="Lin W."/>
            <person name="Fan Y."/>
            <person name="Qin Z."/>
            <person name="Hu Y."/>
            <person name="Zhu B."/>
            <person name="Wang S."/>
            <person name="Ding X."/>
            <person name="Zhao G.P."/>
        </authorList>
    </citation>
    <scope>NUCLEOTIDE SEQUENCE [LARGE SCALE GENOMIC DNA]</scope>
    <source>
        <strain evidence="4">U-32</strain>
    </source>
</reference>
<dbReference type="OrthoDB" id="3478628at2"/>
<dbReference type="RefSeq" id="WP_013225991.1">
    <property type="nucleotide sequence ID" value="NC_014318.1"/>
</dbReference>
<dbReference type="GeneID" id="92871875"/>
<organism evidence="3 4">
    <name type="scientific">Amycolatopsis mediterranei (strain U-32)</name>
    <dbReference type="NCBI Taxonomy" id="749927"/>
    <lineage>
        <taxon>Bacteria</taxon>
        <taxon>Bacillati</taxon>
        <taxon>Actinomycetota</taxon>
        <taxon>Actinomycetes</taxon>
        <taxon>Pseudonocardiales</taxon>
        <taxon>Pseudonocardiaceae</taxon>
        <taxon>Amycolatopsis</taxon>
    </lineage>
</organism>
<dbReference type="InterPro" id="IPR050267">
    <property type="entry name" value="Anti-sigma-factor_SerPK"/>
</dbReference>
<dbReference type="AlphaFoldDB" id="A0A0H3D8Q3"/>
<dbReference type="PANTHER" id="PTHR35526">
    <property type="entry name" value="ANTI-SIGMA-F FACTOR RSBW-RELATED"/>
    <property type="match status" value="1"/>
</dbReference>
<dbReference type="SUPFAM" id="SSF55874">
    <property type="entry name" value="ATPase domain of HSP90 chaperone/DNA topoisomerase II/histidine kinase"/>
    <property type="match status" value="1"/>
</dbReference>
<accession>A0A0H3D8Q3</accession>
<dbReference type="Proteomes" id="UP000000328">
    <property type="component" value="Chromosome"/>
</dbReference>
<protein>
    <submittedName>
        <fullName evidence="3">Predicted ATPase</fullName>
    </submittedName>
</protein>
<dbReference type="eggNOG" id="COG2172">
    <property type="taxonomic scope" value="Bacteria"/>
</dbReference>
<dbReference type="KEGG" id="amd:AMED_4142"/>
<keyword evidence="1" id="KW-0808">Transferase</keyword>
<keyword evidence="1" id="KW-0723">Serine/threonine-protein kinase</keyword>
<dbReference type="InterPro" id="IPR036890">
    <property type="entry name" value="HATPase_C_sf"/>
</dbReference>
<feature type="domain" description="Histidine kinase/HSP90-like ATPase" evidence="2">
    <location>
        <begin position="21"/>
        <end position="129"/>
    </location>
</feature>
<dbReference type="PATRIC" id="fig|749927.5.peg.4284"/>
<gene>
    <name evidence="3" type="ordered locus">AMED_4142</name>
</gene>
<evidence type="ECO:0000313" key="4">
    <source>
        <dbReference type="Proteomes" id="UP000000328"/>
    </source>
</evidence>
<dbReference type="InterPro" id="IPR003594">
    <property type="entry name" value="HATPase_dom"/>
</dbReference>
<proteinExistence type="predicted"/>
<evidence type="ECO:0000259" key="2">
    <source>
        <dbReference type="Pfam" id="PF13581"/>
    </source>
</evidence>
<dbReference type="Pfam" id="PF13581">
    <property type="entry name" value="HATPase_c_2"/>
    <property type="match status" value="1"/>
</dbReference>
<sequence>MQVNWGAAHEPGWQVLDVAGADPSGLVAARRWAQAKLASLADADRVDAVIVVGELLENAYVHANGPRQLRLHVTHDPCQVTVAVADTGTGEPRLRVPSRSGGRGLLLVDELALAWGVSHHDDGKVVWARLACEDQHRLSGRSSG</sequence>
<dbReference type="PANTHER" id="PTHR35526:SF3">
    <property type="entry name" value="ANTI-SIGMA-F FACTOR RSBW"/>
    <property type="match status" value="1"/>
</dbReference>
<dbReference type="EMBL" id="CP002000">
    <property type="protein sequence ID" value="ADJ45919.1"/>
    <property type="molecule type" value="Genomic_DNA"/>
</dbReference>
<dbReference type="HOGENOM" id="CLU_090336_4_4_11"/>
<evidence type="ECO:0000256" key="1">
    <source>
        <dbReference type="ARBA" id="ARBA00022527"/>
    </source>
</evidence>